<dbReference type="Gene3D" id="1.10.340.70">
    <property type="match status" value="1"/>
</dbReference>
<feature type="domain" description="Integrase zinc-binding" evidence="4">
    <location>
        <begin position="506"/>
        <end position="557"/>
    </location>
</feature>
<evidence type="ECO:0000313" key="5">
    <source>
        <dbReference type="EMBL" id="GEU42870.1"/>
    </source>
</evidence>
<evidence type="ECO:0000259" key="3">
    <source>
        <dbReference type="Pfam" id="PF00078"/>
    </source>
</evidence>
<dbReference type="InterPro" id="IPR043128">
    <property type="entry name" value="Rev_trsase/Diguanyl_cyclase"/>
</dbReference>
<dbReference type="InterPro" id="IPR000477">
    <property type="entry name" value="RT_dom"/>
</dbReference>
<feature type="region of interest" description="Disordered" evidence="2">
    <location>
        <begin position="686"/>
        <end position="709"/>
    </location>
</feature>
<organism evidence="5">
    <name type="scientific">Tanacetum cinerariifolium</name>
    <name type="common">Dalmatian daisy</name>
    <name type="synonym">Chrysanthemum cinerariifolium</name>
    <dbReference type="NCBI Taxonomy" id="118510"/>
    <lineage>
        <taxon>Eukaryota</taxon>
        <taxon>Viridiplantae</taxon>
        <taxon>Streptophyta</taxon>
        <taxon>Embryophyta</taxon>
        <taxon>Tracheophyta</taxon>
        <taxon>Spermatophyta</taxon>
        <taxon>Magnoliopsida</taxon>
        <taxon>eudicotyledons</taxon>
        <taxon>Gunneridae</taxon>
        <taxon>Pentapetalae</taxon>
        <taxon>asterids</taxon>
        <taxon>campanulids</taxon>
        <taxon>Asterales</taxon>
        <taxon>Asteraceae</taxon>
        <taxon>Asteroideae</taxon>
        <taxon>Anthemideae</taxon>
        <taxon>Anthemidinae</taxon>
        <taxon>Tanacetum</taxon>
    </lineage>
</organism>
<keyword evidence="5" id="KW-0548">Nucleotidyltransferase</keyword>
<accession>A0A6L2K1W5</accession>
<dbReference type="Gene3D" id="3.10.10.10">
    <property type="entry name" value="HIV Type 1 Reverse Transcriptase, subunit A, domain 1"/>
    <property type="match status" value="1"/>
</dbReference>
<dbReference type="GO" id="GO:0003964">
    <property type="term" value="F:RNA-directed DNA polymerase activity"/>
    <property type="evidence" value="ECO:0007669"/>
    <property type="project" value="UniProtKB-KW"/>
</dbReference>
<dbReference type="AlphaFoldDB" id="A0A6L2K1W5"/>
<dbReference type="InterPro" id="IPR041588">
    <property type="entry name" value="Integrase_H2C2"/>
</dbReference>
<reference evidence="5" key="1">
    <citation type="journal article" date="2019" name="Sci. Rep.">
        <title>Draft genome of Tanacetum cinerariifolium, the natural source of mosquito coil.</title>
        <authorList>
            <person name="Yamashiro T."/>
            <person name="Shiraishi A."/>
            <person name="Satake H."/>
            <person name="Nakayama K."/>
        </authorList>
    </citation>
    <scope>NUCLEOTIDE SEQUENCE</scope>
</reference>
<comment type="caution">
    <text evidence="5">The sequence shown here is derived from an EMBL/GenBank/DDBJ whole genome shotgun (WGS) entry which is preliminary data.</text>
</comment>
<dbReference type="Gene3D" id="3.30.70.270">
    <property type="match status" value="1"/>
</dbReference>
<evidence type="ECO:0000256" key="1">
    <source>
        <dbReference type="SAM" id="Coils"/>
    </source>
</evidence>
<sequence length="709" mass="82501">MRNILGNKQISQDMKMHASDAALREYCEENYYQLLPIIAEKVYQEKVQQEKLKAVISRLNFEEVSQHSESGTPSRRRDLTKRLESRCVYSVSRSPEPRRDRPMSPRKKDPERKTMFKRLEKGVFHWLGDKGKNSYDDLKEAFLANFRQQKKCIKYPVEIHHIKHREAESMKDFVHRGVAAGNQEWKKSLPPWKQQEAKHKQSFIKEVFKINKGQNGDRIGCPSVRQKRRSQAADKNQAIQEEVKKLVDVDFKDLNKACPKDGYSLPKINWKVESLCGFPFKCFLDAYKGYNEIKMAKEDEEKTTFITSQGVFCYSKIPFDLKNARAQYQRLVDKTFHKQIDKNLKVYVDDLVIKSRTEDEIIRDIEETFKTLREVNMKLNPKNDVQKLNEKLASLNRFLDKPAKKSLPFFKTLKKCIKKSDFHWTEDAESVFKQIKQLIAELPTLTATEEKEELIVYLAAANEAVNKARVVRRKSQRFAVINEVLYKESFLGPWLRCVGLFQDNYVLREIHERSYSMHAGTRSVVAKALGTGYYWPTMHKSARALISACQDCQVHKPVLRNPQQKLKPITSPWPFYKWGINITRPFPKGHSKVKFLIVAIDYFTKCIEANLVATIIGNQCEKLCIHQRFASVKHPQENSTEAVIPAEIGMHILRTAKVDMVQNNKALEINMDLLEERREQAAIREAKSKARMDKYNNSKVRNTSFKPGA</sequence>
<dbReference type="SUPFAM" id="SSF53098">
    <property type="entry name" value="Ribonuclease H-like"/>
    <property type="match status" value="1"/>
</dbReference>
<name>A0A6L2K1W5_TANCI</name>
<dbReference type="PANTHER" id="PTHR24559:SF444">
    <property type="entry name" value="REVERSE TRANSCRIPTASE DOMAIN-CONTAINING PROTEIN"/>
    <property type="match status" value="1"/>
</dbReference>
<dbReference type="Pfam" id="PF17921">
    <property type="entry name" value="Integrase_H2C2"/>
    <property type="match status" value="1"/>
</dbReference>
<dbReference type="SUPFAM" id="SSF56672">
    <property type="entry name" value="DNA/RNA polymerases"/>
    <property type="match status" value="1"/>
</dbReference>
<feature type="domain" description="Reverse transcriptase" evidence="3">
    <location>
        <begin position="247"/>
        <end position="382"/>
    </location>
</feature>
<dbReference type="PANTHER" id="PTHR24559">
    <property type="entry name" value="TRANSPOSON TY3-I GAG-POL POLYPROTEIN"/>
    <property type="match status" value="1"/>
</dbReference>
<feature type="compositionally biased region" description="Polar residues" evidence="2">
    <location>
        <begin position="697"/>
        <end position="709"/>
    </location>
</feature>
<proteinExistence type="predicted"/>
<feature type="compositionally biased region" description="Basic and acidic residues" evidence="2">
    <location>
        <begin position="95"/>
        <end position="114"/>
    </location>
</feature>
<feature type="coiled-coil region" evidence="1">
    <location>
        <begin position="657"/>
        <end position="684"/>
    </location>
</feature>
<protein>
    <submittedName>
        <fullName evidence="5">Reverse transcriptase domain-containing protein</fullName>
    </submittedName>
</protein>
<evidence type="ECO:0000256" key="2">
    <source>
        <dbReference type="SAM" id="MobiDB-lite"/>
    </source>
</evidence>
<dbReference type="InterPro" id="IPR043502">
    <property type="entry name" value="DNA/RNA_pol_sf"/>
</dbReference>
<keyword evidence="5" id="KW-0695">RNA-directed DNA polymerase</keyword>
<dbReference type="CDD" id="cd01647">
    <property type="entry name" value="RT_LTR"/>
    <property type="match status" value="1"/>
</dbReference>
<dbReference type="InterPro" id="IPR012337">
    <property type="entry name" value="RNaseH-like_sf"/>
</dbReference>
<dbReference type="Pfam" id="PF00078">
    <property type="entry name" value="RVT_1"/>
    <property type="match status" value="1"/>
</dbReference>
<keyword evidence="1" id="KW-0175">Coiled coil</keyword>
<dbReference type="InterPro" id="IPR053134">
    <property type="entry name" value="RNA-dir_DNA_polymerase"/>
</dbReference>
<feature type="region of interest" description="Disordered" evidence="2">
    <location>
        <begin position="88"/>
        <end position="114"/>
    </location>
</feature>
<keyword evidence="5" id="KW-0808">Transferase</keyword>
<feature type="compositionally biased region" description="Basic and acidic residues" evidence="2">
    <location>
        <begin position="686"/>
        <end position="696"/>
    </location>
</feature>
<evidence type="ECO:0000259" key="4">
    <source>
        <dbReference type="Pfam" id="PF17921"/>
    </source>
</evidence>
<dbReference type="EMBL" id="BKCJ010001628">
    <property type="protein sequence ID" value="GEU42870.1"/>
    <property type="molecule type" value="Genomic_DNA"/>
</dbReference>
<gene>
    <name evidence="5" type="ORF">Tci_014848</name>
</gene>